<dbReference type="Proteomes" id="UP000789405">
    <property type="component" value="Unassembled WGS sequence"/>
</dbReference>
<dbReference type="AlphaFoldDB" id="A0A9N9N9P7"/>
<dbReference type="EMBL" id="CAJVPY010009953">
    <property type="protein sequence ID" value="CAG8714051.1"/>
    <property type="molecule type" value="Genomic_DNA"/>
</dbReference>
<comment type="caution">
    <text evidence="1">The sequence shown here is derived from an EMBL/GenBank/DDBJ whole genome shotgun (WGS) entry which is preliminary data.</text>
</comment>
<evidence type="ECO:0000313" key="2">
    <source>
        <dbReference type="Proteomes" id="UP000789405"/>
    </source>
</evidence>
<organism evidence="1 2">
    <name type="scientific">Dentiscutata erythropus</name>
    <dbReference type="NCBI Taxonomy" id="1348616"/>
    <lineage>
        <taxon>Eukaryota</taxon>
        <taxon>Fungi</taxon>
        <taxon>Fungi incertae sedis</taxon>
        <taxon>Mucoromycota</taxon>
        <taxon>Glomeromycotina</taxon>
        <taxon>Glomeromycetes</taxon>
        <taxon>Diversisporales</taxon>
        <taxon>Gigasporaceae</taxon>
        <taxon>Dentiscutata</taxon>
    </lineage>
</organism>
<reference evidence="1" key="1">
    <citation type="submission" date="2021-06" db="EMBL/GenBank/DDBJ databases">
        <authorList>
            <person name="Kallberg Y."/>
            <person name="Tangrot J."/>
            <person name="Rosling A."/>
        </authorList>
    </citation>
    <scope>NUCLEOTIDE SEQUENCE</scope>
    <source>
        <strain evidence="1">MA453B</strain>
    </source>
</reference>
<name>A0A9N9N9P7_9GLOM</name>
<evidence type="ECO:0000313" key="1">
    <source>
        <dbReference type="EMBL" id="CAG8714051.1"/>
    </source>
</evidence>
<gene>
    <name evidence="1" type="ORF">DERYTH_LOCUS13805</name>
</gene>
<protein>
    <submittedName>
        <fullName evidence="1">17425_t:CDS:1</fullName>
    </submittedName>
</protein>
<proteinExistence type="predicted"/>
<accession>A0A9N9N9P7</accession>
<keyword evidence="2" id="KW-1185">Reference proteome</keyword>
<sequence>MCVPLEPIKLPEFENNILEDVDMARTARFSLEMEPEIELGMKLDFFRHSMVFRFFGHSRVELGFWM</sequence>